<organism evidence="5 6">
    <name type="scientific">Cellulomonas edaphi</name>
    <dbReference type="NCBI Taxonomy" id="3053468"/>
    <lineage>
        <taxon>Bacteria</taxon>
        <taxon>Bacillati</taxon>
        <taxon>Actinomycetota</taxon>
        <taxon>Actinomycetes</taxon>
        <taxon>Micrococcales</taxon>
        <taxon>Cellulomonadaceae</taxon>
        <taxon>Cellulomonas</taxon>
    </lineage>
</organism>
<dbReference type="InterPro" id="IPR005950">
    <property type="entry name" value="ModA"/>
</dbReference>
<dbReference type="PANTHER" id="PTHR30632">
    <property type="entry name" value="MOLYBDATE-BINDING PERIPLASMIC PROTEIN"/>
    <property type="match status" value="1"/>
</dbReference>
<evidence type="ECO:0000313" key="6">
    <source>
        <dbReference type="Proteomes" id="UP001321453"/>
    </source>
</evidence>
<dbReference type="PROSITE" id="PS51257">
    <property type="entry name" value="PROKAR_LIPOPROTEIN"/>
    <property type="match status" value="1"/>
</dbReference>
<sequence>MTRTTAAAALVALLTLAGCSSAPVPEDAAGGAPSASADGLTGELTIFAAASLQPAFDELTAAFAAEHPGVTVDPVTYDGSSTLATQLVQGARADVFASADETTMAPVVDAGLVDGAPTTFTTNSLQILVPPGNPQQVASLADLATLAARGGTVVLCAPEVPCGSAARKVLDAAGVELAPASEEQNVSAVLTKVTAGEADAGLVYRTDVLRAGHLARGVDFPEADEAINPYPIAALGDDARPDGHDAATARAFVELVLSGEGQKVLAEAGFGAR</sequence>
<feature type="chain" id="PRO_5045133545" evidence="4">
    <location>
        <begin position="23"/>
        <end position="273"/>
    </location>
</feature>
<keyword evidence="6" id="KW-1185">Reference proteome</keyword>
<dbReference type="RefSeq" id="WP_289447238.1">
    <property type="nucleotide sequence ID" value="NZ_JAUCGR010000002.1"/>
</dbReference>
<dbReference type="EMBL" id="JAUCGR010000002">
    <property type="protein sequence ID" value="MDM7831824.1"/>
    <property type="molecule type" value="Genomic_DNA"/>
</dbReference>
<dbReference type="Pfam" id="PF13531">
    <property type="entry name" value="SBP_bac_11"/>
    <property type="match status" value="1"/>
</dbReference>
<gene>
    <name evidence="5" type="primary">modA</name>
    <name evidence="5" type="ORF">QRT05_10810</name>
</gene>
<dbReference type="NCBIfam" id="TIGR01256">
    <property type="entry name" value="modA"/>
    <property type="match status" value="1"/>
</dbReference>
<dbReference type="PIRSF" id="PIRSF004846">
    <property type="entry name" value="ModA"/>
    <property type="match status" value="1"/>
</dbReference>
<protein>
    <submittedName>
        <fullName evidence="5">Molybdate ABC transporter substrate-binding protein</fullName>
    </submittedName>
</protein>
<evidence type="ECO:0000256" key="1">
    <source>
        <dbReference type="ARBA" id="ARBA00009175"/>
    </source>
</evidence>
<reference evidence="5 6" key="1">
    <citation type="submission" date="2023-06" db="EMBL/GenBank/DDBJ databases">
        <title>Cellulomonas sp. MW9 Whole genome sequence.</title>
        <authorList>
            <person name="Park S."/>
        </authorList>
    </citation>
    <scope>NUCLEOTIDE SEQUENCE [LARGE SCALE GENOMIC DNA]</scope>
    <source>
        <strain evidence="5 6">MW9</strain>
    </source>
</reference>
<dbReference type="PANTHER" id="PTHR30632:SF0">
    <property type="entry name" value="SULFATE-BINDING PROTEIN"/>
    <property type="match status" value="1"/>
</dbReference>
<accession>A0ABT7S871</accession>
<dbReference type="Gene3D" id="3.40.190.10">
    <property type="entry name" value="Periplasmic binding protein-like II"/>
    <property type="match status" value="2"/>
</dbReference>
<name>A0ABT7S871_9CELL</name>
<comment type="caution">
    <text evidence="5">The sequence shown here is derived from an EMBL/GenBank/DDBJ whole genome shotgun (WGS) entry which is preliminary data.</text>
</comment>
<keyword evidence="3 4" id="KW-0732">Signal</keyword>
<keyword evidence="2" id="KW-0479">Metal-binding</keyword>
<dbReference type="Proteomes" id="UP001321453">
    <property type="component" value="Unassembled WGS sequence"/>
</dbReference>
<evidence type="ECO:0000256" key="2">
    <source>
        <dbReference type="ARBA" id="ARBA00022723"/>
    </source>
</evidence>
<evidence type="ECO:0000313" key="5">
    <source>
        <dbReference type="EMBL" id="MDM7831824.1"/>
    </source>
</evidence>
<feature type="signal peptide" evidence="4">
    <location>
        <begin position="1"/>
        <end position="22"/>
    </location>
</feature>
<evidence type="ECO:0000256" key="4">
    <source>
        <dbReference type="SAM" id="SignalP"/>
    </source>
</evidence>
<dbReference type="SUPFAM" id="SSF53850">
    <property type="entry name" value="Periplasmic binding protein-like II"/>
    <property type="match status" value="1"/>
</dbReference>
<proteinExistence type="inferred from homology"/>
<dbReference type="InterPro" id="IPR050682">
    <property type="entry name" value="ModA/WtpA"/>
</dbReference>
<evidence type="ECO:0000256" key="3">
    <source>
        <dbReference type="ARBA" id="ARBA00022729"/>
    </source>
</evidence>
<comment type="similarity">
    <text evidence="1">Belongs to the bacterial solute-binding protein ModA family.</text>
</comment>